<accession>A0ABT0YY10</accession>
<evidence type="ECO:0000313" key="1">
    <source>
        <dbReference type="EMBL" id="MCM8568352.1"/>
    </source>
</evidence>
<name>A0ABT0YY10_9FLAO</name>
<comment type="caution">
    <text evidence="1">The sequence shown here is derived from an EMBL/GenBank/DDBJ whole genome shotgun (WGS) entry which is preliminary data.</text>
</comment>
<dbReference type="EMBL" id="JAMSCK010000001">
    <property type="protein sequence ID" value="MCM8568352.1"/>
    <property type="molecule type" value="Genomic_DNA"/>
</dbReference>
<gene>
    <name evidence="1" type="ORF">NE848_03120</name>
</gene>
<protein>
    <submittedName>
        <fullName evidence="1">Uncharacterized protein</fullName>
    </submittedName>
</protein>
<evidence type="ECO:0000313" key="2">
    <source>
        <dbReference type="Proteomes" id="UP001155077"/>
    </source>
</evidence>
<keyword evidence="2" id="KW-1185">Reference proteome</keyword>
<reference evidence="1" key="1">
    <citation type="submission" date="2022-06" db="EMBL/GenBank/DDBJ databases">
        <title>Gramella sediminis sp. nov., isolated from deep-sea sediment of the Indian Ocean.</title>
        <authorList>
            <person name="Yang L."/>
        </authorList>
    </citation>
    <scope>NUCLEOTIDE SEQUENCE</scope>
    <source>
        <strain evidence="1">HMD3159</strain>
    </source>
</reference>
<sequence>MKTEVIEIKTKEAEELIRKFAERTALVQGKGDPGQRYLWTDAFALNCLFGLFHITGSNQYHEKAYQLIELVHEHLGKYHPDDKRKGWISGLTDEKAEFHPTVGGLRIGKRLPERKEDEALDQRLEWERDGQYFHYLTKWINGLLQADTETENDQYARWAAELLAATSAFIVNGTQDPKMYWKMDTGLSRPLVSGMGAHDPLEGLICTVNILRRFPDRTSQFNYMLRSFESICSQQTWTTSDPLAIGGLLTDSIRAIILEKEDAPVDLNAESLLQESINSLNDYQKQDLKAGAGQRLAFRECGLSLGIRILKGMKEKLGIQSISNAQMQCYELLANEIENFWLDPENQKSPTWKEHLDINSVSLAASLIACSHPEVFLGIPKRA</sequence>
<organism evidence="1 2">
    <name type="scientific">Gramella jeungdoensis</name>
    <dbReference type="NCBI Taxonomy" id="708091"/>
    <lineage>
        <taxon>Bacteria</taxon>
        <taxon>Pseudomonadati</taxon>
        <taxon>Bacteroidota</taxon>
        <taxon>Flavobacteriia</taxon>
        <taxon>Flavobacteriales</taxon>
        <taxon>Flavobacteriaceae</taxon>
        <taxon>Christiangramia</taxon>
    </lineage>
</organism>
<dbReference type="RefSeq" id="WP_252110746.1">
    <property type="nucleotide sequence ID" value="NZ_JAMSCK010000001.1"/>
</dbReference>
<proteinExistence type="predicted"/>
<dbReference type="Proteomes" id="UP001155077">
    <property type="component" value="Unassembled WGS sequence"/>
</dbReference>